<proteinExistence type="predicted"/>
<gene>
    <name evidence="3" type="ORF">KK060_02710</name>
</gene>
<evidence type="ECO:0000259" key="2">
    <source>
        <dbReference type="SMART" id="SM00829"/>
    </source>
</evidence>
<dbReference type="Proteomes" id="UP000772618">
    <property type="component" value="Unassembled WGS sequence"/>
</dbReference>
<dbReference type="InterPro" id="IPR020843">
    <property type="entry name" value="ER"/>
</dbReference>
<sequence length="311" mass="33139">MKAIIIQDFGGVDKLVTTDVTTPSIKNDEVLVQVKAISINPVDVKSRASGGVLRTITERPLILGWDIAGIVVEVGGQVKNFKKGDSVFGMVNFPGHAKAYAEFVTAPASHLTHKPANISFEEAAAATLAALTAWQAFTVHAKVTKGDKVLIHAASGGVGHYAVQLAKHFGAYVIGTSSAKNRDFVLNLGADEHLDYQTKPFEESVADVDVVLDSLGPDNLKKSITVTRKGGTVVSILGFAEHLKDEAKNKGVNGKPFLVSSNGNDMEALADLMARGILRSHVSKTFTFNQMRDAHLEVESGRVVGKVVVTL</sequence>
<dbReference type="Pfam" id="PF13602">
    <property type="entry name" value="ADH_zinc_N_2"/>
    <property type="match status" value="1"/>
</dbReference>
<dbReference type="InterPro" id="IPR050700">
    <property type="entry name" value="YIM1/Zinc_Alcohol_DH_Fams"/>
</dbReference>
<dbReference type="SUPFAM" id="SSF51735">
    <property type="entry name" value="NAD(P)-binding Rossmann-fold domains"/>
    <property type="match status" value="1"/>
</dbReference>
<dbReference type="InterPro" id="IPR036291">
    <property type="entry name" value="NAD(P)-bd_dom_sf"/>
</dbReference>
<dbReference type="InterPro" id="IPR013154">
    <property type="entry name" value="ADH-like_N"/>
</dbReference>
<dbReference type="CDD" id="cd05289">
    <property type="entry name" value="MDR_like_2"/>
    <property type="match status" value="1"/>
</dbReference>
<dbReference type="PANTHER" id="PTHR11695">
    <property type="entry name" value="ALCOHOL DEHYDROGENASE RELATED"/>
    <property type="match status" value="1"/>
</dbReference>
<name>A0ABS5VMV1_9BACT</name>
<accession>A0ABS5VMV1</accession>
<dbReference type="SUPFAM" id="SSF50129">
    <property type="entry name" value="GroES-like"/>
    <property type="match status" value="1"/>
</dbReference>
<protein>
    <submittedName>
        <fullName evidence="3">NADP-dependent oxidoreductase</fullName>
    </submittedName>
</protein>
<dbReference type="Gene3D" id="3.90.180.10">
    <property type="entry name" value="Medium-chain alcohol dehydrogenases, catalytic domain"/>
    <property type="match status" value="1"/>
</dbReference>
<feature type="domain" description="Enoyl reductase (ER)" evidence="2">
    <location>
        <begin position="10"/>
        <end position="309"/>
    </location>
</feature>
<keyword evidence="1" id="KW-0560">Oxidoreductase</keyword>
<organism evidence="3 4">
    <name type="scientific">Chryseosolibacter indicus</name>
    <dbReference type="NCBI Taxonomy" id="2782351"/>
    <lineage>
        <taxon>Bacteria</taxon>
        <taxon>Pseudomonadati</taxon>
        <taxon>Bacteroidota</taxon>
        <taxon>Cytophagia</taxon>
        <taxon>Cytophagales</taxon>
        <taxon>Chryseotaleaceae</taxon>
        <taxon>Chryseosolibacter</taxon>
    </lineage>
</organism>
<evidence type="ECO:0000313" key="4">
    <source>
        <dbReference type="Proteomes" id="UP000772618"/>
    </source>
</evidence>
<dbReference type="PANTHER" id="PTHR11695:SF294">
    <property type="entry name" value="RETICULON-4-INTERACTING PROTEIN 1, MITOCHONDRIAL"/>
    <property type="match status" value="1"/>
</dbReference>
<dbReference type="Gene3D" id="3.40.50.720">
    <property type="entry name" value="NAD(P)-binding Rossmann-like Domain"/>
    <property type="match status" value="1"/>
</dbReference>
<dbReference type="Pfam" id="PF08240">
    <property type="entry name" value="ADH_N"/>
    <property type="match status" value="1"/>
</dbReference>
<dbReference type="RefSeq" id="WP_254151922.1">
    <property type="nucleotide sequence ID" value="NZ_JAHESD010000004.1"/>
</dbReference>
<reference evidence="3 4" key="1">
    <citation type="submission" date="2021-05" db="EMBL/GenBank/DDBJ databases">
        <title>A Polyphasic approach of four new species of the genus Ohtaekwangia: Ohtaekwangia histidinii sp. nov., Ohtaekwangia cretensis sp. nov., Ohtaekwangia indiensis sp. nov., Ohtaekwangia reichenbachii sp. nov. from diverse environment.</title>
        <authorList>
            <person name="Octaviana S."/>
        </authorList>
    </citation>
    <scope>NUCLEOTIDE SEQUENCE [LARGE SCALE GENOMIC DNA]</scope>
    <source>
        <strain evidence="3 4">PWU20</strain>
    </source>
</reference>
<dbReference type="EMBL" id="JAHESD010000004">
    <property type="protein sequence ID" value="MBT1702170.1"/>
    <property type="molecule type" value="Genomic_DNA"/>
</dbReference>
<evidence type="ECO:0000256" key="1">
    <source>
        <dbReference type="ARBA" id="ARBA00023002"/>
    </source>
</evidence>
<dbReference type="SMART" id="SM00829">
    <property type="entry name" value="PKS_ER"/>
    <property type="match status" value="1"/>
</dbReference>
<dbReference type="InterPro" id="IPR011032">
    <property type="entry name" value="GroES-like_sf"/>
</dbReference>
<keyword evidence="4" id="KW-1185">Reference proteome</keyword>
<dbReference type="PROSITE" id="PS01162">
    <property type="entry name" value="QOR_ZETA_CRYSTAL"/>
    <property type="match status" value="1"/>
</dbReference>
<comment type="caution">
    <text evidence="3">The sequence shown here is derived from an EMBL/GenBank/DDBJ whole genome shotgun (WGS) entry which is preliminary data.</text>
</comment>
<evidence type="ECO:0000313" key="3">
    <source>
        <dbReference type="EMBL" id="MBT1702170.1"/>
    </source>
</evidence>
<dbReference type="InterPro" id="IPR002364">
    <property type="entry name" value="Quin_OxRdtase/zeta-crystal_CS"/>
</dbReference>